<evidence type="ECO:0000259" key="1">
    <source>
        <dbReference type="Pfam" id="PF06985"/>
    </source>
</evidence>
<dbReference type="Proteomes" id="UP001197093">
    <property type="component" value="Unassembled WGS sequence"/>
</dbReference>
<sequence length="302" mass="33871">MPLTFQDAVHVTRRLGFRYLWIDSLCILQDSKVDWEEQSGQMKHMYEGAVVTIAADAGRDSSCGLSSANKRREFRGTSIPGWEHLIVAPAAQSGDTPAHFPSTYPHDDPLIVVDGKLPSRERNDGSLLQMRGWTFQERVLAPRVLHYGEHELGWECASALACECRAGRWWYGDKEAHESFYKADWCTEPGPGASLEFSLQWMSLVARYSARALTYPSDKLPALAGLAARVARSTSCTYLAGHWKEDLGRTLLWTAGSVPRLMGGERLAEYHAPSWSWASVNRAIFAQIDRAQTPLVQRQMKD</sequence>
<evidence type="ECO:0000313" key="3">
    <source>
        <dbReference type="Proteomes" id="UP001197093"/>
    </source>
</evidence>
<comment type="caution">
    <text evidence="2">The sequence shown here is derived from an EMBL/GenBank/DDBJ whole genome shotgun (WGS) entry which is preliminary data.</text>
</comment>
<accession>A0AAD4I3T2</accession>
<keyword evidence="3" id="KW-1185">Reference proteome</keyword>
<feature type="domain" description="Heterokaryon incompatibility" evidence="1">
    <location>
        <begin position="2"/>
        <end position="137"/>
    </location>
</feature>
<organism evidence="2 3">
    <name type="scientific">Staphylotrichum longicolle</name>
    <dbReference type="NCBI Taxonomy" id="669026"/>
    <lineage>
        <taxon>Eukaryota</taxon>
        <taxon>Fungi</taxon>
        <taxon>Dikarya</taxon>
        <taxon>Ascomycota</taxon>
        <taxon>Pezizomycotina</taxon>
        <taxon>Sordariomycetes</taxon>
        <taxon>Sordariomycetidae</taxon>
        <taxon>Sordariales</taxon>
        <taxon>Chaetomiaceae</taxon>
        <taxon>Staphylotrichum</taxon>
    </lineage>
</organism>
<name>A0AAD4I3T2_9PEZI</name>
<dbReference type="Pfam" id="PF06985">
    <property type="entry name" value="HET"/>
    <property type="match status" value="1"/>
</dbReference>
<gene>
    <name evidence="2" type="ORF">NEMBOFW57_004602</name>
</gene>
<evidence type="ECO:0000313" key="2">
    <source>
        <dbReference type="EMBL" id="KAG7294527.1"/>
    </source>
</evidence>
<proteinExistence type="predicted"/>
<reference evidence="2" key="1">
    <citation type="submission" date="2023-02" db="EMBL/GenBank/DDBJ databases">
        <authorList>
            <person name="Palmer J.M."/>
        </authorList>
    </citation>
    <scope>NUCLEOTIDE SEQUENCE</scope>
    <source>
        <strain evidence="2">FW57</strain>
    </source>
</reference>
<protein>
    <recommendedName>
        <fullName evidence="1">Heterokaryon incompatibility domain-containing protein</fullName>
    </recommendedName>
</protein>
<dbReference type="PANTHER" id="PTHR33112">
    <property type="entry name" value="DOMAIN PROTEIN, PUTATIVE-RELATED"/>
    <property type="match status" value="1"/>
</dbReference>
<dbReference type="PANTHER" id="PTHR33112:SF16">
    <property type="entry name" value="HETEROKARYON INCOMPATIBILITY DOMAIN-CONTAINING PROTEIN"/>
    <property type="match status" value="1"/>
</dbReference>
<dbReference type="AlphaFoldDB" id="A0AAD4I3T2"/>
<dbReference type="EMBL" id="JAHCVI010000001">
    <property type="protein sequence ID" value="KAG7294527.1"/>
    <property type="molecule type" value="Genomic_DNA"/>
</dbReference>
<dbReference type="InterPro" id="IPR010730">
    <property type="entry name" value="HET"/>
</dbReference>